<comment type="similarity">
    <text evidence="1">Belongs to the bacterial ribosomal protein bS18 family.</text>
</comment>
<feature type="compositionally biased region" description="Low complexity" evidence="4">
    <location>
        <begin position="599"/>
        <end position="610"/>
    </location>
</feature>
<comment type="caution">
    <text evidence="6">The sequence shown here is derived from an EMBL/GenBank/DDBJ whole genome shotgun (WGS) entry which is preliminary data.</text>
</comment>
<feature type="compositionally biased region" description="Polar residues" evidence="4">
    <location>
        <begin position="751"/>
        <end position="761"/>
    </location>
</feature>
<dbReference type="SMART" id="SM00233">
    <property type="entry name" value="PH"/>
    <property type="match status" value="1"/>
</dbReference>
<feature type="region of interest" description="Disordered" evidence="4">
    <location>
        <begin position="855"/>
        <end position="928"/>
    </location>
</feature>
<dbReference type="Gene3D" id="4.10.640.10">
    <property type="entry name" value="Ribosomal protein S18"/>
    <property type="match status" value="1"/>
</dbReference>
<dbReference type="GO" id="GO:0070181">
    <property type="term" value="F:small ribosomal subunit rRNA binding"/>
    <property type="evidence" value="ECO:0007669"/>
    <property type="project" value="TreeGrafter"/>
</dbReference>
<dbReference type="Gene3D" id="2.30.29.30">
    <property type="entry name" value="Pleckstrin-homology domain (PH domain)/Phosphotyrosine-binding domain (PTB)"/>
    <property type="match status" value="1"/>
</dbReference>
<evidence type="ECO:0000256" key="3">
    <source>
        <dbReference type="ARBA" id="ARBA00023274"/>
    </source>
</evidence>
<organism evidence="6 7">
    <name type="scientific">Folsomia candida</name>
    <name type="common">Springtail</name>
    <dbReference type="NCBI Taxonomy" id="158441"/>
    <lineage>
        <taxon>Eukaryota</taxon>
        <taxon>Metazoa</taxon>
        <taxon>Ecdysozoa</taxon>
        <taxon>Arthropoda</taxon>
        <taxon>Hexapoda</taxon>
        <taxon>Collembola</taxon>
        <taxon>Entomobryomorpha</taxon>
        <taxon>Isotomoidea</taxon>
        <taxon>Isotomidae</taxon>
        <taxon>Proisotominae</taxon>
        <taxon>Folsomia</taxon>
    </lineage>
</organism>
<accession>A0A226DZU1</accession>
<dbReference type="OMA" id="PIQIRGC"/>
<feature type="compositionally biased region" description="Low complexity" evidence="4">
    <location>
        <begin position="503"/>
        <end position="513"/>
    </location>
</feature>
<feature type="region of interest" description="Disordered" evidence="4">
    <location>
        <begin position="1"/>
        <end position="94"/>
    </location>
</feature>
<dbReference type="STRING" id="158441.A0A226DZU1"/>
<dbReference type="GO" id="GO:0032543">
    <property type="term" value="P:mitochondrial translation"/>
    <property type="evidence" value="ECO:0007669"/>
    <property type="project" value="TreeGrafter"/>
</dbReference>
<feature type="compositionally biased region" description="Low complexity" evidence="4">
    <location>
        <begin position="951"/>
        <end position="960"/>
    </location>
</feature>
<dbReference type="InterPro" id="IPR001648">
    <property type="entry name" value="Ribosomal_bS18"/>
</dbReference>
<dbReference type="Pfam" id="PF01084">
    <property type="entry name" value="Ribosomal_S18"/>
    <property type="match status" value="1"/>
</dbReference>
<evidence type="ECO:0000259" key="5">
    <source>
        <dbReference type="PROSITE" id="PS50003"/>
    </source>
</evidence>
<feature type="compositionally biased region" description="Low complexity" evidence="4">
    <location>
        <begin position="529"/>
        <end position="542"/>
    </location>
</feature>
<dbReference type="PANTHER" id="PTHR13479:SF40">
    <property type="entry name" value="SMALL RIBOSOMAL SUBUNIT PROTEIN BS18M"/>
    <property type="match status" value="1"/>
</dbReference>
<feature type="compositionally biased region" description="Basic and acidic residues" evidence="4">
    <location>
        <begin position="12"/>
        <end position="50"/>
    </location>
</feature>
<dbReference type="PANTHER" id="PTHR13479">
    <property type="entry name" value="30S RIBOSOMAL PROTEIN S18"/>
    <property type="match status" value="1"/>
</dbReference>
<dbReference type="InterPro" id="IPR001849">
    <property type="entry name" value="PH_domain"/>
</dbReference>
<evidence type="ECO:0000256" key="2">
    <source>
        <dbReference type="ARBA" id="ARBA00022980"/>
    </source>
</evidence>
<keyword evidence="3" id="KW-0687">Ribonucleoprotein</keyword>
<feature type="region of interest" description="Disordered" evidence="4">
    <location>
        <begin position="498"/>
        <end position="628"/>
    </location>
</feature>
<dbReference type="OrthoDB" id="2157866at2759"/>
<evidence type="ECO:0000256" key="1">
    <source>
        <dbReference type="ARBA" id="ARBA00005589"/>
    </source>
</evidence>
<feature type="compositionally biased region" description="Basic and acidic residues" evidence="4">
    <location>
        <begin position="544"/>
        <end position="557"/>
    </location>
</feature>
<feature type="domain" description="PH" evidence="5">
    <location>
        <begin position="135"/>
        <end position="234"/>
    </location>
</feature>
<evidence type="ECO:0000313" key="6">
    <source>
        <dbReference type="EMBL" id="OXA50528.1"/>
    </source>
</evidence>
<feature type="region of interest" description="Disordered" evidence="4">
    <location>
        <begin position="944"/>
        <end position="970"/>
    </location>
</feature>
<reference evidence="6 7" key="1">
    <citation type="submission" date="2015-12" db="EMBL/GenBank/DDBJ databases">
        <title>The genome of Folsomia candida.</title>
        <authorList>
            <person name="Faddeeva A."/>
            <person name="Derks M.F."/>
            <person name="Anvar Y."/>
            <person name="Smit S."/>
            <person name="Van Straalen N."/>
            <person name="Roelofs D."/>
        </authorList>
    </citation>
    <scope>NUCLEOTIDE SEQUENCE [LARGE SCALE GENOMIC DNA]</scope>
    <source>
        <strain evidence="6 7">VU population</strain>
        <tissue evidence="6">Whole body</tissue>
    </source>
</reference>
<feature type="compositionally biased region" description="Basic and acidic residues" evidence="4">
    <location>
        <begin position="516"/>
        <end position="525"/>
    </location>
</feature>
<feature type="region of interest" description="Disordered" evidence="4">
    <location>
        <begin position="664"/>
        <end position="698"/>
    </location>
</feature>
<dbReference type="GO" id="GO:0003735">
    <property type="term" value="F:structural constituent of ribosome"/>
    <property type="evidence" value="ECO:0007669"/>
    <property type="project" value="InterPro"/>
</dbReference>
<keyword evidence="7" id="KW-1185">Reference proteome</keyword>
<gene>
    <name evidence="6" type="ORF">Fcan01_14727</name>
</gene>
<dbReference type="SUPFAM" id="SSF46911">
    <property type="entry name" value="Ribosomal protein S18"/>
    <property type="match status" value="1"/>
</dbReference>
<keyword evidence="2" id="KW-0689">Ribosomal protein</keyword>
<feature type="region of interest" description="Disordered" evidence="4">
    <location>
        <begin position="730"/>
        <end position="779"/>
    </location>
</feature>
<dbReference type="PROSITE" id="PS50003">
    <property type="entry name" value="PH_DOMAIN"/>
    <property type="match status" value="1"/>
</dbReference>
<dbReference type="GO" id="GO:0005763">
    <property type="term" value="C:mitochondrial small ribosomal subunit"/>
    <property type="evidence" value="ECO:0007669"/>
    <property type="project" value="TreeGrafter"/>
</dbReference>
<dbReference type="Pfam" id="PF00169">
    <property type="entry name" value="PH"/>
    <property type="match status" value="1"/>
</dbReference>
<feature type="compositionally biased region" description="Low complexity" evidence="4">
    <location>
        <begin position="434"/>
        <end position="449"/>
    </location>
</feature>
<dbReference type="Proteomes" id="UP000198287">
    <property type="component" value="Unassembled WGS sequence"/>
</dbReference>
<dbReference type="InterPro" id="IPR036870">
    <property type="entry name" value="Ribosomal_bS18_sf"/>
</dbReference>
<dbReference type="EMBL" id="LNIX01000009">
    <property type="protein sequence ID" value="OXA50528.1"/>
    <property type="molecule type" value="Genomic_DNA"/>
</dbReference>
<feature type="compositionally biased region" description="Low complexity" evidence="4">
    <location>
        <begin position="83"/>
        <end position="94"/>
    </location>
</feature>
<feature type="compositionally biased region" description="Polar residues" evidence="4">
    <location>
        <begin position="664"/>
        <end position="675"/>
    </location>
</feature>
<dbReference type="InterPro" id="IPR011993">
    <property type="entry name" value="PH-like_dom_sf"/>
</dbReference>
<feature type="region of interest" description="Disordered" evidence="4">
    <location>
        <begin position="434"/>
        <end position="460"/>
    </location>
</feature>
<dbReference type="SUPFAM" id="SSF50729">
    <property type="entry name" value="PH domain-like"/>
    <property type="match status" value="1"/>
</dbReference>
<feature type="compositionally biased region" description="Low complexity" evidence="4">
    <location>
        <begin position="566"/>
        <end position="576"/>
    </location>
</feature>
<dbReference type="CDD" id="cd00821">
    <property type="entry name" value="PH"/>
    <property type="match status" value="1"/>
</dbReference>
<evidence type="ECO:0000256" key="4">
    <source>
        <dbReference type="SAM" id="MobiDB-lite"/>
    </source>
</evidence>
<feature type="compositionally biased region" description="Polar residues" evidence="4">
    <location>
        <begin position="682"/>
        <end position="693"/>
    </location>
</feature>
<sequence>MKLNNKENPVITREENNKHPEKMSTITCEKHEENEERSVKGAEKKFLPDNDKDDEDDVFEVKMRKNRKSSNRSQNCGGDGIRNNSVTSSSSFLNSKTYSSSTLSLNKGSIFPTGRKKDSISMSLSRGGGSDGEDNVKITGYLEKRSKLLGWKKFWFVLDGRLLAYYKSKSDYDGLSVCCGSINLGIASTVRPIQIRGCKGYPIQIVTRSQVYYLKSPDKQILEQWLLAIQEAASSLPSKISLPVFCDPGSQFYRYSFAASSQWSLNTSCDDITETLSKLPLNFYLKGADPVRNLPQNNNLQKCHSFASLQSPSLYSTMSTSYKDKLNNNSSMKKKKSAALEAEDVSKIAGKYPAGCQNQQQSSAAGALKEELVRKLSSISVGKTGESETVKPSTVLTKPKAKSELPFLINPHQGEPHYYDEIVDFEAIYENFESNSDSSGESSVRNSVKSGGGGGGVDSATLLTKEKDANSEQTTQTNANAEKVVHIIDTEIYESVDSSIDENNGSNNNANNNLTKDVKNKHNSEIRISSGSNHKSSESSKNSKSKDFNTDQERERSQSLSINHNSGSKKGSKIIGPKVTTGQVQQPLFMEQERKLSIDSESSSITSSKENISDGKSKKRKNKPFGGFFHKMFHKSKKSKDKNAPNSTGNLVITGPIDLRSLHSDSALNRPTNLSIDEARKNNSLTRNASPGSTEEHNVIDELKVKVERNHHALPLTSVADHILSKVAQQNDDADDTDGGADNNTKKSAMVQRSNTITSTCRPKIPQKPKISPINTTSNANVPVAVTPSDENNDLFLTEPVVHRRKNSQSEDFQQKLAKFNRLSERLSSTFATALTSTPATQYTAIARSRSFKIQKGKDDCLPPLPPKKKNSTSSNAEKNFYDYPTNNRPVPPVKKVKGSPVSKNNKEEATTEQVADDKNDDEVDSSISKSSTFIRSLHKKNSAPDILFPSSNSGSGDSARSSKEGETDNVFEEILCPPPIPPKVKSSPNLGSPSLPVRSISPTPVIQEYHVPSSSKPVKTGEPPVLICDVTSSPTDNKADVAIKSLDTHKTSDTLTPVVADSTMRPNSPKPELQVSPEIKEDAKSITIVQEQKTPIEKNAVYQNLKFATVNTLVQEYETVEETEDEIAEMYDDFPSEYSGGGSHTYESIDSPLPQEHHTNFTTTPKLIRHSGMDELQTFLNSEITTSSSPPGEYSFPTEKAVFHHYDNVDEGDDVFDRSKKLPPTPTQIRAGAVSRLGHSSAIDQLKKMQFLAMGTTVLSRGVKTTSTIHPEPVHQDDEKVLEKVLKERENSEDLPESMMANPYERPRKICILCKHGIEPNYKNVRLLYQFVSPYTGKVYGRHITGLCKDKQEKMEVQAIVASNLGLMSNYLKEPEFLKDPKLCDPDRPLRPHNY</sequence>
<proteinExistence type="inferred from homology"/>
<protein>
    <submittedName>
        <fullName evidence="6">Pleckstrin y domain-containing family H member 2</fullName>
    </submittedName>
</protein>
<evidence type="ECO:0000313" key="7">
    <source>
        <dbReference type="Proteomes" id="UP000198287"/>
    </source>
</evidence>
<name>A0A226DZU1_FOLCA</name>